<proteinExistence type="predicted"/>
<gene>
    <name evidence="1" type="ORF">HPB50_017436</name>
</gene>
<evidence type="ECO:0000313" key="2">
    <source>
        <dbReference type="Proteomes" id="UP000821845"/>
    </source>
</evidence>
<organism evidence="1 2">
    <name type="scientific">Hyalomma asiaticum</name>
    <name type="common">Tick</name>
    <dbReference type="NCBI Taxonomy" id="266040"/>
    <lineage>
        <taxon>Eukaryota</taxon>
        <taxon>Metazoa</taxon>
        <taxon>Ecdysozoa</taxon>
        <taxon>Arthropoda</taxon>
        <taxon>Chelicerata</taxon>
        <taxon>Arachnida</taxon>
        <taxon>Acari</taxon>
        <taxon>Parasitiformes</taxon>
        <taxon>Ixodida</taxon>
        <taxon>Ixodoidea</taxon>
        <taxon>Ixodidae</taxon>
        <taxon>Hyalomminae</taxon>
        <taxon>Hyalomma</taxon>
    </lineage>
</organism>
<dbReference type="EMBL" id="CM023484">
    <property type="protein sequence ID" value="KAH6933671.1"/>
    <property type="molecule type" value="Genomic_DNA"/>
</dbReference>
<keyword evidence="2" id="KW-1185">Reference proteome</keyword>
<reference evidence="1" key="1">
    <citation type="submission" date="2020-05" db="EMBL/GenBank/DDBJ databases">
        <title>Large-scale comparative analyses of tick genomes elucidate their genetic diversity and vector capacities.</title>
        <authorList>
            <person name="Jia N."/>
            <person name="Wang J."/>
            <person name="Shi W."/>
            <person name="Du L."/>
            <person name="Sun Y."/>
            <person name="Zhan W."/>
            <person name="Jiang J."/>
            <person name="Wang Q."/>
            <person name="Zhang B."/>
            <person name="Ji P."/>
            <person name="Sakyi L.B."/>
            <person name="Cui X."/>
            <person name="Yuan T."/>
            <person name="Jiang B."/>
            <person name="Yang W."/>
            <person name="Lam T.T.-Y."/>
            <person name="Chang Q."/>
            <person name="Ding S."/>
            <person name="Wang X."/>
            <person name="Zhu J."/>
            <person name="Ruan X."/>
            <person name="Zhao L."/>
            <person name="Wei J."/>
            <person name="Que T."/>
            <person name="Du C."/>
            <person name="Cheng J."/>
            <person name="Dai P."/>
            <person name="Han X."/>
            <person name="Huang E."/>
            <person name="Gao Y."/>
            <person name="Liu J."/>
            <person name="Shao H."/>
            <person name="Ye R."/>
            <person name="Li L."/>
            <person name="Wei W."/>
            <person name="Wang X."/>
            <person name="Wang C."/>
            <person name="Yang T."/>
            <person name="Huo Q."/>
            <person name="Li W."/>
            <person name="Guo W."/>
            <person name="Chen H."/>
            <person name="Zhou L."/>
            <person name="Ni X."/>
            <person name="Tian J."/>
            <person name="Zhou Y."/>
            <person name="Sheng Y."/>
            <person name="Liu T."/>
            <person name="Pan Y."/>
            <person name="Xia L."/>
            <person name="Li J."/>
            <person name="Zhao F."/>
            <person name="Cao W."/>
        </authorList>
    </citation>
    <scope>NUCLEOTIDE SEQUENCE</scope>
    <source>
        <strain evidence="1">Hyas-2018</strain>
    </source>
</reference>
<evidence type="ECO:0000313" key="1">
    <source>
        <dbReference type="EMBL" id="KAH6933671.1"/>
    </source>
</evidence>
<name>A0ACB7SI09_HYAAI</name>
<comment type="caution">
    <text evidence="1">The sequence shown here is derived from an EMBL/GenBank/DDBJ whole genome shotgun (WGS) entry which is preliminary data.</text>
</comment>
<sequence>MMQTIFRTGVKCTCSLRLAPTTSKVARATLSNDSGRQFDVIVVGGGHAGTEAAAASARMGCNTLLLTHRFDTIGEMSCNPSFGGIGKGHLIREIDALGGVCGKICDLSGISYRILNKRKGPAVWGPRAQIDRGLYKKHIQTYLKSQRNLTIICGTVEDLVLQGTGEGSRCIGITLDDHTIIHSQCVVLTTGTFLRGQINIGLETYPAGRLGDKPAIGLARTLEKLEFKLGRLKTGTPPRLDGRTIDYSSLEKQHGDRPPEPFSYSNTKVWIEVCHSVFLSLLILIVCYLVLTVCRYCPSIESKVLRFKGRIHQVWLEPEGKFHSLRSYCIVMHCLVPCGIALNTNISTRKIAQLIALASFSPGYGVEYDFIDPRQVKPTLETKKVPGLFLAGQINGTTGYEEAASQGIVAGVNAACKVLDREPLIVTRLEGYIGVLIDDLTTHGTQEPYRMFTSRAEYRLSLRPDNADIRLTEKGYKVGCVPEDEYERASSMKNALADAHRILGAEVKHTKHWRSLLGLPESGNPNQKSALEMLGSPDVSVDSIVDMFLPKLGHLASSPTFRTRLKIEATYAYLVALQQTEIHELEEGEALQLPENIDYNDPSLNLSNEIKSKLKQARPTTVVSPVVSCGAQRATTIVTLLVLRKVTMFSRVPRNLLNSVCVSAQRNFSVTSKNNVKVAVLGASGGIGQPLSLLLKQHPGITYLSLYDIAHTPGVAADLSHINTRAQVKGFMGNEQLNDALKGMEIVVIPAGVPRKPGMTRDDLFNTNASIVRDLADACAQQCPKAMLCIISNPVNSTVPIASEVFKKRGVYDPNRIFGVTTLDIVRANAFVAQAKGLDPASVSVPVVGGHSGVTIVPLLSQATPSVSFPQPELEALTKRIQEAGTEVVKAKAGAGSATLSMAFAGARFVFSLISAFQGKEGVVECAFIKSSETEATYFSTPLLLGKNGVSKNLGLGKLSQYESELVKAALPELKTNIKKGEDFAKK</sequence>
<accession>A0ACB7SI09</accession>
<dbReference type="Proteomes" id="UP000821845">
    <property type="component" value="Chromosome 4"/>
</dbReference>
<protein>
    <submittedName>
        <fullName evidence="1">Uncharacterized protein</fullName>
    </submittedName>
</protein>